<proteinExistence type="predicted"/>
<keyword evidence="3" id="KW-1185">Reference proteome</keyword>
<dbReference type="EMBL" id="VSWD01000010">
    <property type="protein sequence ID" value="KAK3091394.1"/>
    <property type="molecule type" value="Genomic_DNA"/>
</dbReference>
<feature type="compositionally biased region" description="Polar residues" evidence="1">
    <location>
        <begin position="91"/>
        <end position="101"/>
    </location>
</feature>
<feature type="compositionally biased region" description="Basic residues" evidence="1">
    <location>
        <begin position="145"/>
        <end position="155"/>
    </location>
</feature>
<dbReference type="Proteomes" id="UP001186944">
    <property type="component" value="Unassembled WGS sequence"/>
</dbReference>
<organism evidence="2 3">
    <name type="scientific">Pinctada imbricata</name>
    <name type="common">Atlantic pearl-oyster</name>
    <name type="synonym">Pinctada martensii</name>
    <dbReference type="NCBI Taxonomy" id="66713"/>
    <lineage>
        <taxon>Eukaryota</taxon>
        <taxon>Metazoa</taxon>
        <taxon>Spiralia</taxon>
        <taxon>Lophotrochozoa</taxon>
        <taxon>Mollusca</taxon>
        <taxon>Bivalvia</taxon>
        <taxon>Autobranchia</taxon>
        <taxon>Pteriomorphia</taxon>
        <taxon>Pterioida</taxon>
        <taxon>Pterioidea</taxon>
        <taxon>Pteriidae</taxon>
        <taxon>Pinctada</taxon>
    </lineage>
</organism>
<reference evidence="2" key="1">
    <citation type="submission" date="2019-08" db="EMBL/GenBank/DDBJ databases">
        <title>The improved chromosome-level genome for the pearl oyster Pinctada fucata martensii using PacBio sequencing and Hi-C.</title>
        <authorList>
            <person name="Zheng Z."/>
        </authorList>
    </citation>
    <scope>NUCLEOTIDE SEQUENCE</scope>
    <source>
        <strain evidence="2">ZZ-2019</strain>
        <tissue evidence="2">Adductor muscle</tissue>
    </source>
</reference>
<gene>
    <name evidence="2" type="ORF">FSP39_019554</name>
</gene>
<feature type="compositionally biased region" description="Low complexity" evidence="1">
    <location>
        <begin position="102"/>
        <end position="113"/>
    </location>
</feature>
<comment type="caution">
    <text evidence="2">The sequence shown here is derived from an EMBL/GenBank/DDBJ whole genome shotgun (WGS) entry which is preliminary data.</text>
</comment>
<evidence type="ECO:0000313" key="2">
    <source>
        <dbReference type="EMBL" id="KAK3091394.1"/>
    </source>
</evidence>
<dbReference type="AlphaFoldDB" id="A0AA88XTD8"/>
<evidence type="ECO:0000313" key="3">
    <source>
        <dbReference type="Proteomes" id="UP001186944"/>
    </source>
</evidence>
<sequence>MMISLKDDINIIIAYRERDIRRLDIVDTQEDLEMEKRHASSLILALENLKLADSRCLSHYENVTLREKKILRDSGVDSMTGNEDNRDSEGIQETSPPSDTYSKSSNLLSGSPSEHQEDDLQNCGGLPEETQHLLERQGNASESRRKQKVRSTKSL</sequence>
<protein>
    <submittedName>
        <fullName evidence="2">Uncharacterized protein</fullName>
    </submittedName>
</protein>
<feature type="region of interest" description="Disordered" evidence="1">
    <location>
        <begin position="71"/>
        <end position="155"/>
    </location>
</feature>
<accession>A0AA88XTD8</accession>
<evidence type="ECO:0000256" key="1">
    <source>
        <dbReference type="SAM" id="MobiDB-lite"/>
    </source>
</evidence>
<name>A0AA88XTD8_PINIB</name>